<evidence type="ECO:0000313" key="11">
    <source>
        <dbReference type="EMBL" id="CAK1578630.1"/>
    </source>
</evidence>
<keyword evidence="4 9" id="KW-0812">Transmembrane</keyword>
<reference evidence="11 12" key="1">
    <citation type="submission" date="2023-11" db="EMBL/GenBank/DDBJ databases">
        <authorList>
            <person name="Hedman E."/>
            <person name="Englund M."/>
            <person name="Stromberg M."/>
            <person name="Nyberg Akerstrom W."/>
            <person name="Nylinder S."/>
            <person name="Jareborg N."/>
            <person name="Kallberg Y."/>
            <person name="Kronander E."/>
        </authorList>
    </citation>
    <scope>NUCLEOTIDE SEQUENCE [LARGE SCALE GENOMIC DNA]</scope>
</reference>
<evidence type="ECO:0000256" key="1">
    <source>
        <dbReference type="ARBA" id="ARBA00004651"/>
    </source>
</evidence>
<dbReference type="GO" id="GO:0050906">
    <property type="term" value="P:detection of stimulus involved in sensory perception"/>
    <property type="evidence" value="ECO:0007669"/>
    <property type="project" value="UniProtKB-ARBA"/>
</dbReference>
<dbReference type="AlphaFoldDB" id="A0AAV1K691"/>
<proteinExistence type="inferred from homology"/>
<dbReference type="GO" id="GO:0005886">
    <property type="term" value="C:plasma membrane"/>
    <property type="evidence" value="ECO:0007669"/>
    <property type="project" value="UniProtKB-SubCell"/>
</dbReference>
<dbReference type="InterPro" id="IPR001320">
    <property type="entry name" value="Iontro_rcpt_C"/>
</dbReference>
<dbReference type="EMBL" id="CAVLGL010000001">
    <property type="protein sequence ID" value="CAK1578630.1"/>
    <property type="molecule type" value="Genomic_DNA"/>
</dbReference>
<accession>A0AAV1K691</accession>
<evidence type="ECO:0000256" key="2">
    <source>
        <dbReference type="ARBA" id="ARBA00008685"/>
    </source>
</evidence>
<keyword evidence="5 9" id="KW-1133">Transmembrane helix</keyword>
<dbReference type="Gene3D" id="3.40.190.10">
    <property type="entry name" value="Periplasmic binding protein-like II"/>
    <property type="match status" value="1"/>
</dbReference>
<evidence type="ECO:0000256" key="9">
    <source>
        <dbReference type="SAM" id="Phobius"/>
    </source>
</evidence>
<feature type="transmembrane region" description="Helical" evidence="9">
    <location>
        <begin position="172"/>
        <end position="193"/>
    </location>
</feature>
<keyword evidence="7" id="KW-0675">Receptor</keyword>
<comment type="subcellular location">
    <subcellularLocation>
        <location evidence="1">Cell membrane</location>
        <topology evidence="1">Multi-pass membrane protein</topology>
    </subcellularLocation>
</comment>
<sequence>MATGIDLIFSAICNASSCESIYDNPFIIDPGLTNQQSEILNLGNSLTGKHLRIATYNNYPLSWVKKESNGTITGHGIAFIIVEILRQKFNFTFDVVVPENNFEIGFGKPESSLISLANSSKVDMVAAFLPKLVKFNKMVTFSNDLDEGAWMMMLKRPKESAAGSGVMAPFDVYVWCLIVVSVILYGPCITLLTRLRSKLVRDKEGPIELSPSVWFVYGSFIKQGTDLAPEANTTRVLFATWWIFITLLSAFYTANLTAFLTLSKFTLDIDSPKDLLKKNYRWVAAEGGAVQYTIRNPDEDLFYLNKMVANGRAQFHAVKDNEDFLPIVQRGAVLVKEQTAIDHLMYDDYLRKTREGIAEADRCIYVAAPQFFMKKQRAFAYPKNTTLNAIFDIVITKLLEGGIVDFLKRRDLPSTKICPLDLQSKDRRLRNSDLMMTYVIMAIGFAAAIASFIGEIFIKRSTRININEQAYTDNKKRKTSRFIENNNDNSRPPPYDSLFGGKSRYKISDQSQIKIINGREYRVVNTVNGETRLIPVRTPSAFLYE</sequence>
<evidence type="ECO:0000256" key="7">
    <source>
        <dbReference type="ARBA" id="ARBA00023170"/>
    </source>
</evidence>
<keyword evidence="3" id="KW-1003">Cell membrane</keyword>
<dbReference type="Gene3D" id="1.10.287.70">
    <property type="match status" value="1"/>
</dbReference>
<comment type="caution">
    <text evidence="11">The sequence shown here is derived from an EMBL/GenBank/DDBJ whole genome shotgun (WGS) entry which is preliminary data.</text>
</comment>
<dbReference type="InterPro" id="IPR052192">
    <property type="entry name" value="Insect_Ionotropic_Sensory_Rcpt"/>
</dbReference>
<evidence type="ECO:0000256" key="8">
    <source>
        <dbReference type="ARBA" id="ARBA00023180"/>
    </source>
</evidence>
<dbReference type="SUPFAM" id="SSF53850">
    <property type="entry name" value="Periplasmic binding protein-like II"/>
    <property type="match status" value="1"/>
</dbReference>
<comment type="similarity">
    <text evidence="2">Belongs to the glutamate-gated ion channel (TC 1.A.10.1) family.</text>
</comment>
<name>A0AAV1K691_9NEOP</name>
<protein>
    <recommendedName>
        <fullName evidence="10">Ionotropic glutamate receptor C-terminal domain-containing protein</fullName>
    </recommendedName>
</protein>
<feature type="domain" description="Ionotropic glutamate receptor C-terminal" evidence="10">
    <location>
        <begin position="173"/>
        <end position="445"/>
    </location>
</feature>
<dbReference type="Proteomes" id="UP001314205">
    <property type="component" value="Unassembled WGS sequence"/>
</dbReference>
<evidence type="ECO:0000259" key="10">
    <source>
        <dbReference type="Pfam" id="PF00060"/>
    </source>
</evidence>
<dbReference type="PANTHER" id="PTHR42643:SF24">
    <property type="entry name" value="IONOTROPIC RECEPTOR 60A"/>
    <property type="match status" value="1"/>
</dbReference>
<keyword evidence="12" id="KW-1185">Reference proteome</keyword>
<organism evidence="11 12">
    <name type="scientific">Parnassius mnemosyne</name>
    <name type="common">clouded apollo</name>
    <dbReference type="NCBI Taxonomy" id="213953"/>
    <lineage>
        <taxon>Eukaryota</taxon>
        <taxon>Metazoa</taxon>
        <taxon>Ecdysozoa</taxon>
        <taxon>Arthropoda</taxon>
        <taxon>Hexapoda</taxon>
        <taxon>Insecta</taxon>
        <taxon>Pterygota</taxon>
        <taxon>Neoptera</taxon>
        <taxon>Endopterygota</taxon>
        <taxon>Lepidoptera</taxon>
        <taxon>Glossata</taxon>
        <taxon>Ditrysia</taxon>
        <taxon>Papilionoidea</taxon>
        <taxon>Papilionidae</taxon>
        <taxon>Parnassiinae</taxon>
        <taxon>Parnassini</taxon>
        <taxon>Parnassius</taxon>
        <taxon>Driopa</taxon>
    </lineage>
</organism>
<dbReference type="PANTHER" id="PTHR42643">
    <property type="entry name" value="IONOTROPIC RECEPTOR 20A-RELATED"/>
    <property type="match status" value="1"/>
</dbReference>
<dbReference type="Pfam" id="PF00060">
    <property type="entry name" value="Lig_chan"/>
    <property type="match status" value="1"/>
</dbReference>
<feature type="transmembrane region" description="Helical" evidence="9">
    <location>
        <begin position="435"/>
        <end position="458"/>
    </location>
</feature>
<feature type="transmembrane region" description="Helical" evidence="9">
    <location>
        <begin position="241"/>
        <end position="262"/>
    </location>
</feature>
<evidence type="ECO:0000256" key="5">
    <source>
        <dbReference type="ARBA" id="ARBA00022989"/>
    </source>
</evidence>
<gene>
    <name evidence="11" type="ORF">PARMNEM_LOCUS686</name>
</gene>
<evidence type="ECO:0000256" key="4">
    <source>
        <dbReference type="ARBA" id="ARBA00022692"/>
    </source>
</evidence>
<dbReference type="GO" id="GO:0015276">
    <property type="term" value="F:ligand-gated monoatomic ion channel activity"/>
    <property type="evidence" value="ECO:0007669"/>
    <property type="project" value="InterPro"/>
</dbReference>
<keyword evidence="6 9" id="KW-0472">Membrane</keyword>
<keyword evidence="8" id="KW-0325">Glycoprotein</keyword>
<evidence type="ECO:0000256" key="6">
    <source>
        <dbReference type="ARBA" id="ARBA00023136"/>
    </source>
</evidence>
<evidence type="ECO:0000256" key="3">
    <source>
        <dbReference type="ARBA" id="ARBA00022475"/>
    </source>
</evidence>
<evidence type="ECO:0000313" key="12">
    <source>
        <dbReference type="Proteomes" id="UP001314205"/>
    </source>
</evidence>